<accession>A0A914HAH9</accession>
<reference evidence="4" key="1">
    <citation type="submission" date="2022-11" db="UniProtKB">
        <authorList>
            <consortium name="WormBaseParasite"/>
        </authorList>
    </citation>
    <scope>IDENTIFICATION</scope>
</reference>
<comment type="similarity">
    <text evidence="1">Belongs to the proteasome subunit S5B/HSM3 family.</text>
</comment>
<evidence type="ECO:0000313" key="3">
    <source>
        <dbReference type="Proteomes" id="UP000887572"/>
    </source>
</evidence>
<dbReference type="InterPro" id="IPR016024">
    <property type="entry name" value="ARM-type_fold"/>
</dbReference>
<keyword evidence="3" id="KW-1185">Reference proteome</keyword>
<proteinExistence type="inferred from homology"/>
<evidence type="ECO:0000256" key="2">
    <source>
        <dbReference type="ARBA" id="ARBA00014933"/>
    </source>
</evidence>
<name>A0A914HAH9_GLORO</name>
<organism evidence="3 4">
    <name type="scientific">Globodera rostochiensis</name>
    <name type="common">Golden nematode worm</name>
    <name type="synonym">Heterodera rostochiensis</name>
    <dbReference type="NCBI Taxonomy" id="31243"/>
    <lineage>
        <taxon>Eukaryota</taxon>
        <taxon>Metazoa</taxon>
        <taxon>Ecdysozoa</taxon>
        <taxon>Nematoda</taxon>
        <taxon>Chromadorea</taxon>
        <taxon>Rhabditida</taxon>
        <taxon>Tylenchina</taxon>
        <taxon>Tylenchomorpha</taxon>
        <taxon>Tylenchoidea</taxon>
        <taxon>Heteroderidae</taxon>
        <taxon>Heteroderinae</taxon>
        <taxon>Globodera</taxon>
    </lineage>
</organism>
<evidence type="ECO:0000313" key="4">
    <source>
        <dbReference type="WBParaSite" id="Gr19_v10_g14781.t1"/>
    </source>
</evidence>
<dbReference type="WBParaSite" id="Gr19_v10_g14781.t1">
    <property type="protein sequence ID" value="Gr19_v10_g14781.t1"/>
    <property type="gene ID" value="Gr19_v10_g14781"/>
</dbReference>
<sequence>MQLLAEEEAKRVETRAQLKDDNFLREMHSRLLPGIENSEGRFEVHKFTCAALELPDFSDFSRLRSLIDALIAELDPRDFLGCTTALEMLAETAATAPKCVAFFGQIGLLHTVYELFKHTKAEPDMGIIHIGGYFKLKKCTADADSLTKFPEFTADVFDSVYRFDAFDVTRRQLAFETLAVISSSSGAKQILSQNESLFSMQRAMSHLAVAVATASEPSLKARHLEAVRMIFDQIAVAGSAQKQNSSAAAPDWEEQLLHRWFRWLGEPFPKLLLQCVRDPISEVQMGALRVLMALLRHQWAYPHFCAVNGFIDLLVDRSVANFDADALQLKHALVCRVVDAASPSVNAGQMELLRDYRVKGPFWLTPQMEVATEGAG</sequence>
<protein>
    <recommendedName>
        <fullName evidence="2">26S proteasome non-ATPase regulatory subunit 5</fullName>
    </recommendedName>
</protein>
<evidence type="ECO:0000256" key="1">
    <source>
        <dbReference type="ARBA" id="ARBA00006823"/>
    </source>
</evidence>
<dbReference type="GO" id="GO:0005829">
    <property type="term" value="C:cytosol"/>
    <property type="evidence" value="ECO:0007669"/>
    <property type="project" value="TreeGrafter"/>
</dbReference>
<dbReference type="InterPro" id="IPR019538">
    <property type="entry name" value="PSMD5"/>
</dbReference>
<dbReference type="PANTHER" id="PTHR13554">
    <property type="entry name" value="26S PROTEASOME NON-ATPASE REGULATORY SUBUNIT 5-RELATED"/>
    <property type="match status" value="1"/>
</dbReference>
<dbReference type="SUPFAM" id="SSF48371">
    <property type="entry name" value="ARM repeat"/>
    <property type="match status" value="1"/>
</dbReference>
<dbReference type="Pfam" id="PF10508">
    <property type="entry name" value="Proteasom_PSMB"/>
    <property type="match status" value="1"/>
</dbReference>
<dbReference type="AlphaFoldDB" id="A0A914HAH9"/>
<dbReference type="GO" id="GO:0043248">
    <property type="term" value="P:proteasome assembly"/>
    <property type="evidence" value="ECO:0007669"/>
    <property type="project" value="InterPro"/>
</dbReference>
<dbReference type="Proteomes" id="UP000887572">
    <property type="component" value="Unplaced"/>
</dbReference>
<dbReference type="PANTHER" id="PTHR13554:SF10">
    <property type="entry name" value="26S PROTEASOME NON-ATPASE REGULATORY SUBUNIT 5"/>
    <property type="match status" value="1"/>
</dbReference>